<keyword evidence="3" id="KW-1278">Translocase</keyword>
<evidence type="ECO:0000256" key="6">
    <source>
        <dbReference type="SAM" id="Phobius"/>
    </source>
</evidence>
<evidence type="ECO:0000256" key="3">
    <source>
        <dbReference type="ARBA" id="ARBA00022967"/>
    </source>
</evidence>
<dbReference type="EC" id="7.1.1.1" evidence="1"/>
<dbReference type="PANTHER" id="PTHR10160:SF19">
    <property type="entry name" value="PROTON-TRANSLOCATING NAD(P)(+) TRANSHYDROGENASE"/>
    <property type="match status" value="1"/>
</dbReference>
<reference evidence="9" key="1">
    <citation type="submission" date="2017-11" db="EMBL/GenBank/DDBJ databases">
        <authorList>
            <person name="Lima N.C."/>
            <person name="Parody-Merino A.M."/>
            <person name="Battley P.F."/>
            <person name="Fidler A.E."/>
            <person name="Prosdocimi F."/>
        </authorList>
    </citation>
    <scope>NUCLEOTIDE SEQUENCE [LARGE SCALE GENOMIC DNA]</scope>
</reference>
<dbReference type="Gene3D" id="3.40.50.720">
    <property type="entry name" value="NAD(P)-binding Rossmann-like Domain"/>
    <property type="match status" value="1"/>
</dbReference>
<organism evidence="8 9">
    <name type="scientific">Limosa lapponica baueri</name>
    <dbReference type="NCBI Taxonomy" id="1758121"/>
    <lineage>
        <taxon>Eukaryota</taxon>
        <taxon>Metazoa</taxon>
        <taxon>Chordata</taxon>
        <taxon>Craniata</taxon>
        <taxon>Vertebrata</taxon>
        <taxon>Euteleostomi</taxon>
        <taxon>Archelosauria</taxon>
        <taxon>Archosauria</taxon>
        <taxon>Dinosauria</taxon>
        <taxon>Saurischia</taxon>
        <taxon>Theropoda</taxon>
        <taxon>Coelurosauria</taxon>
        <taxon>Aves</taxon>
        <taxon>Neognathae</taxon>
        <taxon>Neoaves</taxon>
        <taxon>Charadriiformes</taxon>
        <taxon>Scolopacidae</taxon>
        <taxon>Limosa</taxon>
    </lineage>
</organism>
<keyword evidence="2" id="KW-0521">NADP</keyword>
<dbReference type="OrthoDB" id="37244at2759"/>
<feature type="transmembrane region" description="Helical" evidence="6">
    <location>
        <begin position="89"/>
        <end position="109"/>
    </location>
</feature>
<keyword evidence="9" id="KW-1185">Reference proteome</keyword>
<sequence>MKTKINYYLRIGLYGYDSEADDTTEEKQGVVSTDYKDLPNRMATQASSLYSNSILKLLKLFLLRKDIFHFEQQDDLDYGAIDHVIRGILVMKIMCFGSVVCCAGMLVGLSSQNTCGFGNALGVIGVSEI</sequence>
<evidence type="ECO:0000256" key="2">
    <source>
        <dbReference type="ARBA" id="ARBA00022857"/>
    </source>
</evidence>
<dbReference type="AlphaFoldDB" id="A0A2I0UQ09"/>
<dbReference type="EMBL" id="KZ505660">
    <property type="protein sequence ID" value="PKU48128.1"/>
    <property type="molecule type" value="Genomic_DNA"/>
</dbReference>
<keyword evidence="4" id="KW-0520">NAD</keyword>
<reference evidence="9" key="2">
    <citation type="submission" date="2017-12" db="EMBL/GenBank/DDBJ databases">
        <title>Genome sequence of the Bar-tailed Godwit (Limosa lapponica baueri).</title>
        <authorList>
            <person name="Lima N.C.B."/>
            <person name="Parody-Merino A.M."/>
            <person name="Battley P.F."/>
            <person name="Fidler A.E."/>
            <person name="Prosdocimi F."/>
        </authorList>
    </citation>
    <scope>NUCLEOTIDE SEQUENCE [LARGE SCALE GENOMIC DNA]</scope>
</reference>
<name>A0A2I0UQ09_LIMLA</name>
<keyword evidence="6" id="KW-0812">Transmembrane</keyword>
<gene>
    <name evidence="8" type="ORF">llap_1599</name>
</gene>
<dbReference type="InterPro" id="IPR007698">
    <property type="entry name" value="AlaDH/PNT_NAD(H)-bd"/>
</dbReference>
<comment type="catalytic activity">
    <reaction evidence="5">
        <text>NAD(+) + NADPH + H(+)(in) = NADH + NADP(+) + H(+)(out)</text>
        <dbReference type="Rhea" id="RHEA:47992"/>
        <dbReference type="ChEBI" id="CHEBI:15378"/>
        <dbReference type="ChEBI" id="CHEBI:57540"/>
        <dbReference type="ChEBI" id="CHEBI:57783"/>
        <dbReference type="ChEBI" id="CHEBI:57945"/>
        <dbReference type="ChEBI" id="CHEBI:58349"/>
        <dbReference type="EC" id="7.1.1.1"/>
    </reaction>
</comment>
<evidence type="ECO:0000313" key="9">
    <source>
        <dbReference type="Proteomes" id="UP000233556"/>
    </source>
</evidence>
<dbReference type="GO" id="GO:0006740">
    <property type="term" value="P:NADPH regeneration"/>
    <property type="evidence" value="ECO:0007669"/>
    <property type="project" value="TreeGrafter"/>
</dbReference>
<keyword evidence="6" id="KW-0472">Membrane</keyword>
<dbReference type="Pfam" id="PF01262">
    <property type="entry name" value="AlaDh_PNT_C"/>
    <property type="match status" value="1"/>
</dbReference>
<accession>A0A2I0UQ09</accession>
<dbReference type="Proteomes" id="UP000233556">
    <property type="component" value="Unassembled WGS sequence"/>
</dbReference>
<evidence type="ECO:0000256" key="5">
    <source>
        <dbReference type="ARBA" id="ARBA00048202"/>
    </source>
</evidence>
<dbReference type="PANTHER" id="PTHR10160">
    <property type="entry name" value="NAD(P) TRANSHYDROGENASE"/>
    <property type="match status" value="1"/>
</dbReference>
<dbReference type="GO" id="GO:0050661">
    <property type="term" value="F:NADP binding"/>
    <property type="evidence" value="ECO:0007669"/>
    <property type="project" value="TreeGrafter"/>
</dbReference>
<evidence type="ECO:0000313" key="8">
    <source>
        <dbReference type="EMBL" id="PKU48128.1"/>
    </source>
</evidence>
<protein>
    <recommendedName>
        <fullName evidence="1">proton-translocating NAD(P)(+) transhydrogenase</fullName>
        <ecNumber evidence="1">7.1.1.1</ecNumber>
    </recommendedName>
</protein>
<evidence type="ECO:0000259" key="7">
    <source>
        <dbReference type="Pfam" id="PF01262"/>
    </source>
</evidence>
<proteinExistence type="predicted"/>
<keyword evidence="6" id="KW-1133">Transmembrane helix</keyword>
<dbReference type="GO" id="GO:0005743">
    <property type="term" value="C:mitochondrial inner membrane"/>
    <property type="evidence" value="ECO:0007669"/>
    <property type="project" value="TreeGrafter"/>
</dbReference>
<dbReference type="GO" id="GO:0008750">
    <property type="term" value="F:proton-translocating NAD(P)+ transhydrogenase activity"/>
    <property type="evidence" value="ECO:0007669"/>
    <property type="project" value="UniProtKB-EC"/>
</dbReference>
<evidence type="ECO:0000256" key="4">
    <source>
        <dbReference type="ARBA" id="ARBA00023027"/>
    </source>
</evidence>
<evidence type="ECO:0000256" key="1">
    <source>
        <dbReference type="ARBA" id="ARBA00012943"/>
    </source>
</evidence>
<feature type="domain" description="Alanine dehydrogenase/pyridine nucleotide transhydrogenase NAD(H)-binding" evidence="7">
    <location>
        <begin position="19"/>
        <end position="74"/>
    </location>
</feature>